<dbReference type="Pfam" id="PF05972">
    <property type="entry name" value="APC_15aa"/>
    <property type="match status" value="1"/>
</dbReference>
<dbReference type="PANTHER" id="PTHR12607">
    <property type="entry name" value="ADENOMATOUS POLYPOSIS COLI PROTEIN FAMILY"/>
    <property type="match status" value="1"/>
</dbReference>
<dbReference type="GO" id="GO:0007399">
    <property type="term" value="P:nervous system development"/>
    <property type="evidence" value="ECO:0007669"/>
    <property type="project" value="TreeGrafter"/>
</dbReference>
<dbReference type="GO" id="GO:0008017">
    <property type="term" value="F:microtubule binding"/>
    <property type="evidence" value="ECO:0007669"/>
    <property type="project" value="TreeGrafter"/>
</dbReference>
<dbReference type="RefSeq" id="XP_011499454.1">
    <property type="nucleotide sequence ID" value="XM_011501152.1"/>
</dbReference>
<dbReference type="GO" id="GO:0008013">
    <property type="term" value="F:beta-catenin binding"/>
    <property type="evidence" value="ECO:0007669"/>
    <property type="project" value="InterPro"/>
</dbReference>
<reference evidence="3" key="1">
    <citation type="submission" date="2025-08" db="UniProtKB">
        <authorList>
            <consortium name="RefSeq"/>
        </authorList>
    </citation>
    <scope>IDENTIFICATION</scope>
</reference>
<evidence type="ECO:0000313" key="2">
    <source>
        <dbReference type="Proteomes" id="UP000695007"/>
    </source>
</evidence>
<dbReference type="InterPro" id="IPR026818">
    <property type="entry name" value="Apc_fam"/>
</dbReference>
<keyword evidence="2" id="KW-1185">Reference proteome</keyword>
<feature type="region of interest" description="Disordered" evidence="1">
    <location>
        <begin position="730"/>
        <end position="783"/>
    </location>
</feature>
<accession>A0AAJ7DWY5</accession>
<evidence type="ECO:0000256" key="1">
    <source>
        <dbReference type="SAM" id="MobiDB-lite"/>
    </source>
</evidence>
<feature type="compositionally biased region" description="Basic and acidic residues" evidence="1">
    <location>
        <begin position="736"/>
        <end position="750"/>
    </location>
</feature>
<dbReference type="Pfam" id="PF05923">
    <property type="entry name" value="APC_r"/>
    <property type="match status" value="1"/>
</dbReference>
<dbReference type="GO" id="GO:0005881">
    <property type="term" value="C:cytoplasmic microtubule"/>
    <property type="evidence" value="ECO:0007669"/>
    <property type="project" value="TreeGrafter"/>
</dbReference>
<dbReference type="GO" id="GO:0007389">
    <property type="term" value="P:pattern specification process"/>
    <property type="evidence" value="ECO:0007669"/>
    <property type="project" value="TreeGrafter"/>
</dbReference>
<dbReference type="GO" id="GO:0016055">
    <property type="term" value="P:Wnt signaling pathway"/>
    <property type="evidence" value="ECO:0007669"/>
    <property type="project" value="InterPro"/>
</dbReference>
<dbReference type="Proteomes" id="UP000695007">
    <property type="component" value="Unplaced"/>
</dbReference>
<proteinExistence type="predicted"/>
<dbReference type="GeneID" id="105363459"/>
<dbReference type="GO" id="GO:0030877">
    <property type="term" value="C:beta-catenin destruction complex"/>
    <property type="evidence" value="ECO:0007669"/>
    <property type="project" value="TreeGrafter"/>
</dbReference>
<dbReference type="PANTHER" id="PTHR12607:SF12">
    <property type="entry name" value="APC-LIKE, ISOFORM A-RELATED"/>
    <property type="match status" value="1"/>
</dbReference>
<feature type="region of interest" description="Disordered" evidence="1">
    <location>
        <begin position="408"/>
        <end position="431"/>
    </location>
</feature>
<dbReference type="GO" id="GO:0016342">
    <property type="term" value="C:catenin complex"/>
    <property type="evidence" value="ECO:0007669"/>
    <property type="project" value="TreeGrafter"/>
</dbReference>
<feature type="compositionally biased region" description="Acidic residues" evidence="1">
    <location>
        <begin position="804"/>
        <end position="815"/>
    </location>
</feature>
<sequence>MDKIICNTNINKQAEVVKTSSKEYLEDSKSNNELLRVSSNSNCWWSHDIEEGKPDSRQRWSFGSDISIEAAESIQNRLCCSPVDEFDSIVNIEIEELIVNGTDERDESYKNYIQVSPDGSPTFKKVVSNDDNKKQSKNQDVDTADDELIDYSKRYTTDSSMSMVENKHINSSNIQHRQQRNIVLNNATRFVPEKKSTAVNKVDPYGDYPETDLDQPTNYSLRYAEEDSDEEEKQNPQFYCTGDQEDTIKTYYTEGTPYQTPCNFSNATSISDLLSLEDIREGDEVIYKKQFLKDGQRQEIVEKTEKAVKDCRNRIKKKHISRDSKISILNETRMVNDQKICEGNLKKLHTPPQSPAEPCDKEKENKAVTFNVEENYAQETPLMFSRSSSLDSLSEFEQHSIHDDHSSIISDHSHRTSGVVSPSELPDSPTQITSSNAVLKHINFHSQQQQSHRISLRSTLKKSHVQRNDSTKAIQMVESLSQNCEAPYEKSIQLIDCGSVFEDGLVTFKEESMPSKMHSTTASSLSSLTIDDDEDNGVTNCNNHQIMNKIAAIKVRTSAAGMHQAPVQKQYCKDRFSKADKLPCQPQPNELLKKHSGYRSNCLLTSSTKENVRYINIQEDDNEYTTFVNKDEQNNIYRDSLKYPWYENELKNNDRNHLHSSLSGPVALNGDNKVDSLQRLNAEDLTNTDTIRVYCTENTPTFVSPFGSQSNLSALSMLSVSDENLGYSANFEEDEQQRSFYDDERPDGRLDPYGTDASSDFSEDNDKCYDDEGATGNTSRRIDVSPFDSQMNLANFSLLCIQEENEEEEEEEEQVNNETEKSTKIDHYAEDDSAYKRLLPENSDYSDEESKVLEECIKSGVSKLTRRINTSDNDKRRLF</sequence>
<evidence type="ECO:0000313" key="3">
    <source>
        <dbReference type="RefSeq" id="XP_011499454.1"/>
    </source>
</evidence>
<gene>
    <name evidence="3" type="primary">LOC105363459</name>
</gene>
<dbReference type="GO" id="GO:0001708">
    <property type="term" value="P:cell fate specification"/>
    <property type="evidence" value="ECO:0007669"/>
    <property type="project" value="TreeGrafter"/>
</dbReference>
<dbReference type="GO" id="GO:0090090">
    <property type="term" value="P:negative regulation of canonical Wnt signaling pathway"/>
    <property type="evidence" value="ECO:0007669"/>
    <property type="project" value="TreeGrafter"/>
</dbReference>
<protein>
    <submittedName>
        <fullName evidence="3">Uncharacterized protein LOC105363459</fullName>
    </submittedName>
</protein>
<feature type="region of interest" description="Disordered" evidence="1">
    <location>
        <begin position="120"/>
        <end position="145"/>
    </location>
</feature>
<dbReference type="GO" id="GO:0007026">
    <property type="term" value="P:negative regulation of microtubule depolymerization"/>
    <property type="evidence" value="ECO:0007669"/>
    <property type="project" value="TreeGrafter"/>
</dbReference>
<dbReference type="AlphaFoldDB" id="A0AAJ7DWY5"/>
<dbReference type="KEGG" id="csol:105363459"/>
<dbReference type="InterPro" id="IPR009240">
    <property type="entry name" value="APC_15aa_rpt"/>
</dbReference>
<dbReference type="GO" id="GO:0016477">
    <property type="term" value="P:cell migration"/>
    <property type="evidence" value="ECO:0007669"/>
    <property type="project" value="TreeGrafter"/>
</dbReference>
<organism evidence="2 3">
    <name type="scientific">Ceratosolen solmsi marchali</name>
    <dbReference type="NCBI Taxonomy" id="326594"/>
    <lineage>
        <taxon>Eukaryota</taxon>
        <taxon>Metazoa</taxon>
        <taxon>Ecdysozoa</taxon>
        <taxon>Arthropoda</taxon>
        <taxon>Hexapoda</taxon>
        <taxon>Insecta</taxon>
        <taxon>Pterygota</taxon>
        <taxon>Neoptera</taxon>
        <taxon>Endopterygota</taxon>
        <taxon>Hymenoptera</taxon>
        <taxon>Apocrita</taxon>
        <taxon>Proctotrupomorpha</taxon>
        <taxon>Chalcidoidea</taxon>
        <taxon>Agaonidae</taxon>
        <taxon>Agaoninae</taxon>
        <taxon>Ceratosolen</taxon>
    </lineage>
</organism>
<feature type="compositionally biased region" description="Basic and acidic residues" evidence="1">
    <location>
        <begin position="127"/>
        <end position="140"/>
    </location>
</feature>
<dbReference type="InterPro" id="IPR009223">
    <property type="entry name" value="APC_rpt"/>
</dbReference>
<feature type="region of interest" description="Disordered" evidence="1">
    <location>
        <begin position="804"/>
        <end position="833"/>
    </location>
</feature>
<name>A0AAJ7DWY5_9HYME</name>
<feature type="compositionally biased region" description="Basic and acidic residues" evidence="1">
    <location>
        <begin position="818"/>
        <end position="833"/>
    </location>
</feature>